<evidence type="ECO:0000313" key="8">
    <source>
        <dbReference type="EMBL" id="RDG39173.1"/>
    </source>
</evidence>
<sequence>MPETAVPTFPLSRASGCPFDPPPRYATLREEEPVSPIRLWNGQVAWLLTRYADQRAVLADPRFSADVTRPGHPAQSAGVQARRAPDRLPFIAQDDPEHNHQRRMFTAHFTVRRVAAMKPRIQEIIDRLLDRMEAAGPPADLVSAFALPMPSLVISELLGVPHRDHGLFQRAARTLVTLASTAEESRAAAGELADYLDHLITVKEREPADDLLSSLVAERVRTGELGREYLVENAILLLSAGHETTANMTALGTLALLHHPEQLAVVRDSDDPARVANAVEELLRYLTITHSGRRRVATEDVEIAGTVIRAGEGVVLANDAGNRDGTVFPDPDRLDIDRPEVRRHIAFGHGSHQCLGQNLARAELQLAYPALLRRFPGLRTTVPDGELRFKEDMLVYGVHELPVAW</sequence>
<protein>
    <submittedName>
        <fullName evidence="8">Cytochrome P450</fullName>
    </submittedName>
</protein>
<dbReference type="SUPFAM" id="SSF48264">
    <property type="entry name" value="Cytochrome P450"/>
    <property type="match status" value="1"/>
</dbReference>
<dbReference type="InterPro" id="IPR017972">
    <property type="entry name" value="Cyt_P450_CS"/>
</dbReference>
<comment type="similarity">
    <text evidence="1 7">Belongs to the cytochrome P450 family.</text>
</comment>
<dbReference type="GO" id="GO:0004497">
    <property type="term" value="F:monooxygenase activity"/>
    <property type="evidence" value="ECO:0007669"/>
    <property type="project" value="UniProtKB-KW"/>
</dbReference>
<dbReference type="RefSeq" id="WP_114622489.1">
    <property type="nucleotide sequence ID" value="NZ_QQNA01000030.1"/>
</dbReference>
<evidence type="ECO:0000256" key="2">
    <source>
        <dbReference type="ARBA" id="ARBA00022617"/>
    </source>
</evidence>
<evidence type="ECO:0000256" key="6">
    <source>
        <dbReference type="ARBA" id="ARBA00023033"/>
    </source>
</evidence>
<evidence type="ECO:0000256" key="3">
    <source>
        <dbReference type="ARBA" id="ARBA00022723"/>
    </source>
</evidence>
<dbReference type="GO" id="GO:0005506">
    <property type="term" value="F:iron ion binding"/>
    <property type="evidence" value="ECO:0007669"/>
    <property type="project" value="InterPro"/>
</dbReference>
<name>A0A370BHA0_9ACTN</name>
<keyword evidence="9" id="KW-1185">Reference proteome</keyword>
<accession>A0A370BHA0</accession>
<dbReference type="CDD" id="cd11030">
    <property type="entry name" value="CYP105-like"/>
    <property type="match status" value="1"/>
</dbReference>
<dbReference type="InterPro" id="IPR002397">
    <property type="entry name" value="Cyt_P450_B"/>
</dbReference>
<evidence type="ECO:0000256" key="4">
    <source>
        <dbReference type="ARBA" id="ARBA00023002"/>
    </source>
</evidence>
<dbReference type="Pfam" id="PF00067">
    <property type="entry name" value="p450"/>
    <property type="match status" value="2"/>
</dbReference>
<proteinExistence type="inferred from homology"/>
<reference evidence="8 9" key="1">
    <citation type="submission" date="2018-07" db="EMBL/GenBank/DDBJ databases">
        <title>Streptomyces species from bats.</title>
        <authorList>
            <person name="Dunlap C."/>
        </authorList>
    </citation>
    <scope>NUCLEOTIDE SEQUENCE [LARGE SCALE GENOMIC DNA]</scope>
    <source>
        <strain evidence="8 9">AC230</strain>
    </source>
</reference>
<evidence type="ECO:0000313" key="9">
    <source>
        <dbReference type="Proteomes" id="UP000253741"/>
    </source>
</evidence>
<dbReference type="PRINTS" id="PR00385">
    <property type="entry name" value="P450"/>
</dbReference>
<dbReference type="InterPro" id="IPR036396">
    <property type="entry name" value="Cyt_P450_sf"/>
</dbReference>
<keyword evidence="5 7" id="KW-0408">Iron</keyword>
<keyword evidence="3 7" id="KW-0479">Metal-binding</keyword>
<organism evidence="8 9">
    <name type="scientific">Streptomyces corynorhini</name>
    <dbReference type="NCBI Taxonomy" id="2282652"/>
    <lineage>
        <taxon>Bacteria</taxon>
        <taxon>Bacillati</taxon>
        <taxon>Actinomycetota</taxon>
        <taxon>Actinomycetes</taxon>
        <taxon>Kitasatosporales</taxon>
        <taxon>Streptomycetaceae</taxon>
        <taxon>Streptomyces</taxon>
    </lineage>
</organism>
<dbReference type="PANTHER" id="PTHR46696:SF1">
    <property type="entry name" value="CYTOCHROME P450 YJIB-RELATED"/>
    <property type="match status" value="1"/>
</dbReference>
<keyword evidence="6 7" id="KW-0503">Monooxygenase</keyword>
<evidence type="ECO:0000256" key="1">
    <source>
        <dbReference type="ARBA" id="ARBA00010617"/>
    </source>
</evidence>
<dbReference type="Gene3D" id="1.10.630.10">
    <property type="entry name" value="Cytochrome P450"/>
    <property type="match status" value="1"/>
</dbReference>
<dbReference type="PROSITE" id="PS00086">
    <property type="entry name" value="CYTOCHROME_P450"/>
    <property type="match status" value="1"/>
</dbReference>
<dbReference type="AlphaFoldDB" id="A0A370BHA0"/>
<dbReference type="OrthoDB" id="3664945at2"/>
<dbReference type="Proteomes" id="UP000253741">
    <property type="component" value="Unassembled WGS sequence"/>
</dbReference>
<dbReference type="GO" id="GO:0020037">
    <property type="term" value="F:heme binding"/>
    <property type="evidence" value="ECO:0007669"/>
    <property type="project" value="InterPro"/>
</dbReference>
<dbReference type="PRINTS" id="PR00359">
    <property type="entry name" value="BP450"/>
</dbReference>
<keyword evidence="4 7" id="KW-0560">Oxidoreductase</keyword>
<keyword evidence="2 7" id="KW-0349">Heme</keyword>
<dbReference type="InterPro" id="IPR001128">
    <property type="entry name" value="Cyt_P450"/>
</dbReference>
<evidence type="ECO:0000256" key="7">
    <source>
        <dbReference type="RuleBase" id="RU000461"/>
    </source>
</evidence>
<dbReference type="GO" id="GO:0016705">
    <property type="term" value="F:oxidoreductase activity, acting on paired donors, with incorporation or reduction of molecular oxygen"/>
    <property type="evidence" value="ECO:0007669"/>
    <property type="project" value="InterPro"/>
</dbReference>
<comment type="caution">
    <text evidence="8">The sequence shown here is derived from an EMBL/GenBank/DDBJ whole genome shotgun (WGS) entry which is preliminary data.</text>
</comment>
<gene>
    <name evidence="8" type="ORF">DVH02_05210</name>
</gene>
<dbReference type="EMBL" id="QQNA01000030">
    <property type="protein sequence ID" value="RDG39173.1"/>
    <property type="molecule type" value="Genomic_DNA"/>
</dbReference>
<dbReference type="PANTHER" id="PTHR46696">
    <property type="entry name" value="P450, PUTATIVE (EUROFUNG)-RELATED"/>
    <property type="match status" value="1"/>
</dbReference>
<evidence type="ECO:0000256" key="5">
    <source>
        <dbReference type="ARBA" id="ARBA00023004"/>
    </source>
</evidence>
<dbReference type="FunFam" id="1.10.630.10:FF:000018">
    <property type="entry name" value="Cytochrome P450 monooxygenase"/>
    <property type="match status" value="1"/>
</dbReference>